<feature type="compositionally biased region" description="Basic and acidic residues" evidence="6">
    <location>
        <begin position="18"/>
        <end position="27"/>
    </location>
</feature>
<feature type="transmembrane region" description="Helical" evidence="7">
    <location>
        <begin position="425"/>
        <end position="441"/>
    </location>
</feature>
<feature type="transmembrane region" description="Helical" evidence="7">
    <location>
        <begin position="71"/>
        <end position="91"/>
    </location>
</feature>
<dbReference type="InterPro" id="IPR013057">
    <property type="entry name" value="AA_transpt_TM"/>
</dbReference>
<accession>A0A0N5D667</accession>
<protein>
    <submittedName>
        <fullName evidence="11">Aa_trans domain-containing protein</fullName>
    </submittedName>
</protein>
<dbReference type="EMBL" id="UYYF01004642">
    <property type="protein sequence ID" value="VDN06073.1"/>
    <property type="molecule type" value="Genomic_DNA"/>
</dbReference>
<feature type="transmembrane region" description="Helical" evidence="7">
    <location>
        <begin position="33"/>
        <end position="59"/>
    </location>
</feature>
<comment type="subcellular location">
    <subcellularLocation>
        <location evidence="1">Membrane</location>
    </subcellularLocation>
</comment>
<dbReference type="OrthoDB" id="655540at2759"/>
<reference evidence="9 10" key="2">
    <citation type="submission" date="2018-11" db="EMBL/GenBank/DDBJ databases">
        <authorList>
            <consortium name="Pathogen Informatics"/>
        </authorList>
    </citation>
    <scope>NUCLEOTIDE SEQUENCE [LARGE SCALE GENOMIC DNA]</scope>
</reference>
<feature type="transmembrane region" description="Helical" evidence="7">
    <location>
        <begin position="259"/>
        <end position="282"/>
    </location>
</feature>
<feature type="region of interest" description="Disordered" evidence="6">
    <location>
        <begin position="1"/>
        <end position="27"/>
    </location>
</feature>
<keyword evidence="5 7" id="KW-0472">Membrane</keyword>
<feature type="transmembrane region" description="Helical" evidence="7">
    <location>
        <begin position="182"/>
        <end position="206"/>
    </location>
</feature>
<reference evidence="11" key="1">
    <citation type="submission" date="2017-02" db="UniProtKB">
        <authorList>
            <consortium name="WormBaseParasite"/>
        </authorList>
    </citation>
    <scope>IDENTIFICATION</scope>
</reference>
<dbReference type="STRING" id="103827.A0A0N5D667"/>
<evidence type="ECO:0000256" key="7">
    <source>
        <dbReference type="SAM" id="Phobius"/>
    </source>
</evidence>
<evidence type="ECO:0000256" key="5">
    <source>
        <dbReference type="ARBA" id="ARBA00023136"/>
    </source>
</evidence>
<keyword evidence="3 7" id="KW-0812">Transmembrane</keyword>
<evidence type="ECO:0000313" key="10">
    <source>
        <dbReference type="Proteomes" id="UP000276776"/>
    </source>
</evidence>
<evidence type="ECO:0000256" key="4">
    <source>
        <dbReference type="ARBA" id="ARBA00022989"/>
    </source>
</evidence>
<keyword evidence="10" id="KW-1185">Reference proteome</keyword>
<dbReference type="PANTHER" id="PTHR48017">
    <property type="entry name" value="OS05G0424000 PROTEIN-RELATED"/>
    <property type="match status" value="1"/>
</dbReference>
<evidence type="ECO:0000259" key="8">
    <source>
        <dbReference type="Pfam" id="PF01490"/>
    </source>
</evidence>
<keyword evidence="4 7" id="KW-1133">Transmembrane helix</keyword>
<dbReference type="WBParaSite" id="TCLT_0000851901-mRNA-1">
    <property type="protein sequence ID" value="TCLT_0000851901-mRNA-1"/>
    <property type="gene ID" value="TCLT_0000851901"/>
</dbReference>
<evidence type="ECO:0000313" key="9">
    <source>
        <dbReference type="EMBL" id="VDN06073.1"/>
    </source>
</evidence>
<dbReference type="OMA" id="AICYTVC"/>
<feature type="transmembrane region" description="Helical" evidence="7">
    <location>
        <begin position="367"/>
        <end position="391"/>
    </location>
</feature>
<feature type="transmembrane region" description="Helical" evidence="7">
    <location>
        <begin position="226"/>
        <end position="247"/>
    </location>
</feature>
<name>A0A0N5D667_THECL</name>
<evidence type="ECO:0000256" key="6">
    <source>
        <dbReference type="SAM" id="MobiDB-lite"/>
    </source>
</evidence>
<dbReference type="Proteomes" id="UP000276776">
    <property type="component" value="Unassembled WGS sequence"/>
</dbReference>
<dbReference type="AlphaFoldDB" id="A0A0N5D667"/>
<proteinExistence type="predicted"/>
<feature type="transmembrane region" description="Helical" evidence="7">
    <location>
        <begin position="344"/>
        <end position="361"/>
    </location>
</feature>
<dbReference type="Pfam" id="PF01490">
    <property type="entry name" value="Aa_trans"/>
    <property type="match status" value="1"/>
</dbReference>
<evidence type="ECO:0000256" key="3">
    <source>
        <dbReference type="ARBA" id="ARBA00022692"/>
    </source>
</evidence>
<feature type="transmembrane region" description="Helical" evidence="7">
    <location>
        <begin position="461"/>
        <end position="479"/>
    </location>
</feature>
<keyword evidence="2" id="KW-0813">Transport</keyword>
<sequence>MSENKDTKVCKSSNTVIDSEKGKNERHSNEQGLGWIITSFFVVGDLAGGGIVALPAAIAQTNFWPGLVMNTLMALAMTYTAYMLGISWAILQRRWPEYREHCRKPYPEMGARAIGNNVKHLVSVCIDVTQFGIAVVYLILSAKNICDFIDAIFHIEISFCIVILIVGVCLLPVTFLKSPQDFWWAIILAMITTTVALIMVMIGAVLDYSTCAPERGTNINIVPANFFLALGTLLFSYGGHAAFPTILHDMRKPYHFTRSAVLSFSIVFLLYTPVCILAYWTYGNSLRESILNSVQNVPLQQGANVLITLHCILTLTIVFNPLNQEAEEVFRVPHRALDFCWQRVLVRTGMMLAVVFVAESLPTFGPLLGLVGSSTLTLTALIFPCLFYLYLTVGDEMAEQKGEKKLENGTPTFIDVLVRSPKRRLIICSLIIILKTMSYYISNNYSNKFKKMNNNHSSFKVIIIAGGLIGGVMATYTSIKELATTQFTEPCYIQPFMPAGESKSIEGHLNCCGTWQNITRFGDISECNPYRDYYSQAL</sequence>
<feature type="transmembrane region" description="Helical" evidence="7">
    <location>
        <begin position="302"/>
        <end position="323"/>
    </location>
</feature>
<gene>
    <name evidence="9" type="ORF">TCLT_LOCUS8508</name>
</gene>
<evidence type="ECO:0000313" key="11">
    <source>
        <dbReference type="WBParaSite" id="TCLT_0000851901-mRNA-1"/>
    </source>
</evidence>
<feature type="transmembrane region" description="Helical" evidence="7">
    <location>
        <begin position="121"/>
        <end position="140"/>
    </location>
</feature>
<feature type="transmembrane region" description="Helical" evidence="7">
    <location>
        <begin position="152"/>
        <end position="175"/>
    </location>
</feature>
<evidence type="ECO:0000256" key="1">
    <source>
        <dbReference type="ARBA" id="ARBA00004370"/>
    </source>
</evidence>
<evidence type="ECO:0000256" key="2">
    <source>
        <dbReference type="ARBA" id="ARBA00022448"/>
    </source>
</evidence>
<feature type="domain" description="Amino acid transporter transmembrane" evidence="8">
    <location>
        <begin position="33"/>
        <end position="395"/>
    </location>
</feature>
<dbReference type="GO" id="GO:0016020">
    <property type="term" value="C:membrane"/>
    <property type="evidence" value="ECO:0007669"/>
    <property type="project" value="UniProtKB-SubCell"/>
</dbReference>
<organism evidence="11">
    <name type="scientific">Thelazia callipaeda</name>
    <name type="common">Oriental eyeworm</name>
    <name type="synonym">Parasitic nematode</name>
    <dbReference type="NCBI Taxonomy" id="103827"/>
    <lineage>
        <taxon>Eukaryota</taxon>
        <taxon>Metazoa</taxon>
        <taxon>Ecdysozoa</taxon>
        <taxon>Nematoda</taxon>
        <taxon>Chromadorea</taxon>
        <taxon>Rhabditida</taxon>
        <taxon>Spirurina</taxon>
        <taxon>Spiruromorpha</taxon>
        <taxon>Thelazioidea</taxon>
        <taxon>Thelaziidae</taxon>
        <taxon>Thelazia</taxon>
    </lineage>
</organism>
<dbReference type="FunFam" id="1.20.1740.10:FF:000052">
    <property type="entry name" value="Lysine histidine transporter-like 3"/>
    <property type="match status" value="1"/>
</dbReference>